<keyword evidence="2" id="KW-1185">Reference proteome</keyword>
<dbReference type="Proteomes" id="UP000828390">
    <property type="component" value="Unassembled WGS sequence"/>
</dbReference>
<organism evidence="1 2">
    <name type="scientific">Dreissena polymorpha</name>
    <name type="common">Zebra mussel</name>
    <name type="synonym">Mytilus polymorpha</name>
    <dbReference type="NCBI Taxonomy" id="45954"/>
    <lineage>
        <taxon>Eukaryota</taxon>
        <taxon>Metazoa</taxon>
        <taxon>Spiralia</taxon>
        <taxon>Lophotrochozoa</taxon>
        <taxon>Mollusca</taxon>
        <taxon>Bivalvia</taxon>
        <taxon>Autobranchia</taxon>
        <taxon>Heteroconchia</taxon>
        <taxon>Euheterodonta</taxon>
        <taxon>Imparidentia</taxon>
        <taxon>Neoheterodontei</taxon>
        <taxon>Myida</taxon>
        <taxon>Dreissenoidea</taxon>
        <taxon>Dreissenidae</taxon>
        <taxon>Dreissena</taxon>
    </lineage>
</organism>
<dbReference type="EMBL" id="JAIWYP010000015">
    <property type="protein sequence ID" value="KAH3699167.1"/>
    <property type="molecule type" value="Genomic_DNA"/>
</dbReference>
<name>A0A9D4BN13_DREPO</name>
<proteinExistence type="predicted"/>
<comment type="caution">
    <text evidence="1">The sequence shown here is derived from an EMBL/GenBank/DDBJ whole genome shotgun (WGS) entry which is preliminary data.</text>
</comment>
<accession>A0A9D4BN13</accession>
<dbReference type="AlphaFoldDB" id="A0A9D4BN13"/>
<evidence type="ECO:0000313" key="1">
    <source>
        <dbReference type="EMBL" id="KAH3699167.1"/>
    </source>
</evidence>
<sequence>MQPWNIGLFHSQGGLLTRDLSIPKPAGPLQVKRLHILIDFLLLEGEDANTGLPIELVVVNNRLLLRIGVANAMSDEKSPGGLVVEGDSDADVDFELLIMPLEFSEELLYSGEFIFMQDLWVQTSHLSQASSLFPKSMTASEHGYLGVLRGGSGLGFTPVMMRSTRK</sequence>
<gene>
    <name evidence="1" type="ORF">DPMN_074121</name>
</gene>
<reference evidence="1" key="1">
    <citation type="journal article" date="2019" name="bioRxiv">
        <title>The Genome of the Zebra Mussel, Dreissena polymorpha: A Resource for Invasive Species Research.</title>
        <authorList>
            <person name="McCartney M.A."/>
            <person name="Auch B."/>
            <person name="Kono T."/>
            <person name="Mallez S."/>
            <person name="Zhang Y."/>
            <person name="Obille A."/>
            <person name="Becker A."/>
            <person name="Abrahante J.E."/>
            <person name="Garbe J."/>
            <person name="Badalamenti J.P."/>
            <person name="Herman A."/>
            <person name="Mangelson H."/>
            <person name="Liachko I."/>
            <person name="Sullivan S."/>
            <person name="Sone E.D."/>
            <person name="Koren S."/>
            <person name="Silverstein K.A.T."/>
            <person name="Beckman K.B."/>
            <person name="Gohl D.M."/>
        </authorList>
    </citation>
    <scope>NUCLEOTIDE SEQUENCE</scope>
    <source>
        <strain evidence="1">Duluth1</strain>
        <tissue evidence="1">Whole animal</tissue>
    </source>
</reference>
<reference evidence="1" key="2">
    <citation type="submission" date="2020-11" db="EMBL/GenBank/DDBJ databases">
        <authorList>
            <person name="McCartney M.A."/>
            <person name="Auch B."/>
            <person name="Kono T."/>
            <person name="Mallez S."/>
            <person name="Becker A."/>
            <person name="Gohl D.M."/>
            <person name="Silverstein K.A.T."/>
            <person name="Koren S."/>
            <person name="Bechman K.B."/>
            <person name="Herman A."/>
            <person name="Abrahante J.E."/>
            <person name="Garbe J."/>
        </authorList>
    </citation>
    <scope>NUCLEOTIDE SEQUENCE</scope>
    <source>
        <strain evidence="1">Duluth1</strain>
        <tissue evidence="1">Whole animal</tissue>
    </source>
</reference>
<evidence type="ECO:0000313" key="2">
    <source>
        <dbReference type="Proteomes" id="UP000828390"/>
    </source>
</evidence>
<protein>
    <submittedName>
        <fullName evidence="1">Uncharacterized protein</fullName>
    </submittedName>
</protein>